<proteinExistence type="predicted"/>
<dbReference type="SUPFAM" id="SSF56059">
    <property type="entry name" value="Glutathione synthetase ATP-binding domain-like"/>
    <property type="match status" value="1"/>
</dbReference>
<dbReference type="Proteomes" id="UP000293764">
    <property type="component" value="Unassembled WGS sequence"/>
</dbReference>
<organism evidence="4 5">
    <name type="scientific">Pengzhenrongella frigida</name>
    <dbReference type="NCBI Taxonomy" id="1259133"/>
    <lineage>
        <taxon>Bacteria</taxon>
        <taxon>Bacillati</taxon>
        <taxon>Actinomycetota</taxon>
        <taxon>Actinomycetes</taxon>
        <taxon>Micrococcales</taxon>
        <taxon>Pengzhenrongella</taxon>
    </lineage>
</organism>
<evidence type="ECO:0000259" key="3">
    <source>
        <dbReference type="PROSITE" id="PS50975"/>
    </source>
</evidence>
<dbReference type="Gene3D" id="3.30.470.20">
    <property type="entry name" value="ATP-grasp fold, B domain"/>
    <property type="match status" value="1"/>
</dbReference>
<keyword evidence="5" id="KW-1185">Reference proteome</keyword>
<dbReference type="PROSITE" id="PS50975">
    <property type="entry name" value="ATP_GRASP"/>
    <property type="match status" value="1"/>
</dbReference>
<dbReference type="GO" id="GO:0005524">
    <property type="term" value="F:ATP binding"/>
    <property type="evidence" value="ECO:0007669"/>
    <property type="project" value="UniProtKB-UniRule"/>
</dbReference>
<feature type="domain" description="ATP-grasp" evidence="3">
    <location>
        <begin position="150"/>
        <end position="353"/>
    </location>
</feature>
<dbReference type="EMBL" id="SDWW01000034">
    <property type="protein sequence ID" value="RYV50413.1"/>
    <property type="molecule type" value="Genomic_DNA"/>
</dbReference>
<dbReference type="InterPro" id="IPR005479">
    <property type="entry name" value="CPAse_ATP-bd"/>
</dbReference>
<feature type="compositionally biased region" description="Basic and acidic residues" evidence="2">
    <location>
        <begin position="1"/>
        <end position="10"/>
    </location>
</feature>
<evidence type="ECO:0000256" key="1">
    <source>
        <dbReference type="PROSITE-ProRule" id="PRU00409"/>
    </source>
</evidence>
<dbReference type="GO" id="GO:0046872">
    <property type="term" value="F:metal ion binding"/>
    <property type="evidence" value="ECO:0007669"/>
    <property type="project" value="InterPro"/>
</dbReference>
<gene>
    <name evidence="4" type="ORF">EUA98_13650</name>
</gene>
<dbReference type="AlphaFoldDB" id="A0A4Q5MZP7"/>
<reference evidence="4 5" key="1">
    <citation type="submission" date="2019-01" db="EMBL/GenBank/DDBJ databases">
        <title>Novel species of Cellulomonas.</title>
        <authorList>
            <person name="Liu Q."/>
            <person name="Xin Y.-H."/>
        </authorList>
    </citation>
    <scope>NUCLEOTIDE SEQUENCE [LARGE SCALE GENOMIC DNA]</scope>
    <source>
        <strain evidence="4 5">HLT2-17</strain>
    </source>
</reference>
<comment type="caution">
    <text evidence="4">The sequence shown here is derived from an EMBL/GenBank/DDBJ whole genome shotgun (WGS) entry which is preliminary data.</text>
</comment>
<feature type="compositionally biased region" description="Low complexity" evidence="2">
    <location>
        <begin position="13"/>
        <end position="24"/>
    </location>
</feature>
<feature type="region of interest" description="Disordered" evidence="2">
    <location>
        <begin position="1"/>
        <end position="24"/>
    </location>
</feature>
<sequence>MDRRPQRDRPVSAAVPAPDATDAAATERGTAPLLPVILGADIGVYALARSFHEAYGVRSIVVSGAALGPVARSQIIDNVLLGPDATPEHMVDRLVELAAEHPGRRLVLLANSDWLVRVVVRHRARLEPHYIVPFLSGDLLDRISDKATFAEICADLGIDVPRTIVQDFAGAGEAGWQPVAVDLDYPLIAKAASSADYQDVHFDGKKKVFEIASPAELDALWVSLAAAGFRGRFVVQDLVPGDDTHMRSITAYVDSRGAITLLCSAHVLIEEHTPSGLGNPAAMITQRIDPMLEQARTFLTATGYIGFANFDVKVDPRDGTYRFFEVNPRIGRNNYYLTAAGANPMRFLVGDRVDGLAVEPVVVDRQVLYSILPHRLLLRYVLDPALNARVRALVKAGDVVHPLRYRGDRSLRRRAYVAAALVNQVRKFRTYYPRPTSTGF</sequence>
<dbReference type="Pfam" id="PF02786">
    <property type="entry name" value="CPSase_L_D2"/>
    <property type="match status" value="1"/>
</dbReference>
<evidence type="ECO:0000256" key="2">
    <source>
        <dbReference type="SAM" id="MobiDB-lite"/>
    </source>
</evidence>
<accession>A0A4Q5MZP7</accession>
<name>A0A4Q5MZP7_9MICO</name>
<evidence type="ECO:0000313" key="4">
    <source>
        <dbReference type="EMBL" id="RYV50413.1"/>
    </source>
</evidence>
<keyword evidence="1" id="KW-0547">Nucleotide-binding</keyword>
<evidence type="ECO:0000313" key="5">
    <source>
        <dbReference type="Proteomes" id="UP000293764"/>
    </source>
</evidence>
<protein>
    <recommendedName>
        <fullName evidence="3">ATP-grasp domain-containing protein</fullName>
    </recommendedName>
</protein>
<dbReference type="InterPro" id="IPR011761">
    <property type="entry name" value="ATP-grasp"/>
</dbReference>
<dbReference type="OrthoDB" id="5420347at2"/>
<keyword evidence="1" id="KW-0067">ATP-binding</keyword>